<sequence length="118" mass="12682">MEHDPPYRRLDVHLARADAAMSYCHGMTALKVLAGTGFAAVALLAGCSGVVNLGGDTKCKDFIAAEEQKQNDAVSKMVKDERGRDASNLEISATRTAVTMYCKTLGNDNSKIREAPHI</sequence>
<dbReference type="AlphaFoldDB" id="A0A829PTM0"/>
<evidence type="ECO:0000313" key="1">
    <source>
        <dbReference type="EMBL" id="ETZ90577.1"/>
    </source>
</evidence>
<comment type="caution">
    <text evidence="1">The sequence shown here is derived from an EMBL/GenBank/DDBJ whole genome shotgun (WGS) entry which is preliminary data.</text>
</comment>
<dbReference type="Proteomes" id="UP000019854">
    <property type="component" value="Unassembled WGS sequence"/>
</dbReference>
<gene>
    <name evidence="1" type="ORF">L829_4162</name>
</gene>
<organism evidence="1 2">
    <name type="scientific">Mycobacteroides abscessus MAB_030201_1075</name>
    <dbReference type="NCBI Taxonomy" id="1335410"/>
    <lineage>
        <taxon>Bacteria</taxon>
        <taxon>Bacillati</taxon>
        <taxon>Actinomycetota</taxon>
        <taxon>Actinomycetes</taxon>
        <taxon>Mycobacteriales</taxon>
        <taxon>Mycobacteriaceae</taxon>
        <taxon>Mycobacteroides</taxon>
        <taxon>Mycobacteroides abscessus</taxon>
    </lineage>
</organism>
<proteinExistence type="predicted"/>
<name>A0A829PTM0_9MYCO</name>
<reference evidence="1 2" key="1">
    <citation type="submission" date="2014-01" db="EMBL/GenBank/DDBJ databases">
        <authorList>
            <person name="Zelazny A."/>
            <person name="Olivier K."/>
            <person name="Sampaio E.P."/>
            <person name="Holland S.M."/>
            <person name="Tallon L.J."/>
            <person name="Sadzewicz L.K."/>
            <person name="Sengamalay N."/>
            <person name="Fraser C.M."/>
            <person name="Hine E."/>
            <person name="Shefchek K.A."/>
            <person name="Das S.P."/>
            <person name="Shallom S.J."/>
            <person name="Agrawal S."/>
            <person name="Tettelin H."/>
        </authorList>
    </citation>
    <scope>NUCLEOTIDE SEQUENCE [LARGE SCALE GENOMIC DNA]</scope>
    <source>
        <strain evidence="1 2">MAB_030201_1075</strain>
    </source>
</reference>
<evidence type="ECO:0000313" key="2">
    <source>
        <dbReference type="Proteomes" id="UP000019854"/>
    </source>
</evidence>
<protein>
    <submittedName>
        <fullName evidence="1">Uncharacterized protein</fullName>
    </submittedName>
</protein>
<accession>A0A829PTM0</accession>
<dbReference type="EMBL" id="JAOX01000001">
    <property type="protein sequence ID" value="ETZ90577.1"/>
    <property type="molecule type" value="Genomic_DNA"/>
</dbReference>